<dbReference type="InParanoid" id="A0A1S3IJE2"/>
<name>A0A1S3IJE2_LINAN</name>
<feature type="compositionally biased region" description="Low complexity" evidence="3">
    <location>
        <begin position="939"/>
        <end position="961"/>
    </location>
</feature>
<dbReference type="Pfam" id="PF00094">
    <property type="entry name" value="VWD"/>
    <property type="match status" value="1"/>
</dbReference>
<dbReference type="PROSITE" id="PS50026">
    <property type="entry name" value="EGF_3"/>
    <property type="match status" value="2"/>
</dbReference>
<feature type="domain" description="F5/8 type C" evidence="6">
    <location>
        <begin position="33"/>
        <end position="188"/>
    </location>
</feature>
<feature type="compositionally biased region" description="Polar residues" evidence="3">
    <location>
        <begin position="1269"/>
        <end position="1283"/>
    </location>
</feature>
<dbReference type="InterPro" id="IPR008979">
    <property type="entry name" value="Galactose-bd-like_sf"/>
</dbReference>
<feature type="chain" id="PRO_5010226373" evidence="5">
    <location>
        <begin position="31"/>
        <end position="2771"/>
    </location>
</feature>
<gene>
    <name evidence="10" type="primary">LOC106164581</name>
</gene>
<feature type="compositionally biased region" description="Low complexity" evidence="3">
    <location>
        <begin position="1529"/>
        <end position="1544"/>
    </location>
</feature>
<evidence type="ECO:0000256" key="5">
    <source>
        <dbReference type="SAM" id="SignalP"/>
    </source>
</evidence>
<evidence type="ECO:0000256" key="4">
    <source>
        <dbReference type="SAM" id="Phobius"/>
    </source>
</evidence>
<keyword evidence="9" id="KW-1185">Reference proteome</keyword>
<dbReference type="InterPro" id="IPR000421">
    <property type="entry name" value="FA58C"/>
</dbReference>
<feature type="region of interest" description="Disordered" evidence="3">
    <location>
        <begin position="1421"/>
        <end position="1460"/>
    </location>
</feature>
<evidence type="ECO:0000313" key="10">
    <source>
        <dbReference type="RefSeq" id="XP_013398006.1"/>
    </source>
</evidence>
<reference evidence="10" key="1">
    <citation type="submission" date="2025-08" db="UniProtKB">
        <authorList>
            <consortium name="RefSeq"/>
        </authorList>
    </citation>
    <scope>IDENTIFICATION</scope>
    <source>
        <tissue evidence="10">Gonads</tissue>
    </source>
</reference>
<feature type="region of interest" description="Disordered" evidence="3">
    <location>
        <begin position="687"/>
        <end position="1018"/>
    </location>
</feature>
<dbReference type="SMART" id="SM00181">
    <property type="entry name" value="EGF"/>
    <property type="match status" value="3"/>
</dbReference>
<feature type="compositionally biased region" description="Low complexity" evidence="3">
    <location>
        <begin position="1285"/>
        <end position="1302"/>
    </location>
</feature>
<evidence type="ECO:0000259" key="8">
    <source>
        <dbReference type="PROSITE" id="PS51233"/>
    </source>
</evidence>
<feature type="disulfide bond" evidence="2">
    <location>
        <begin position="390"/>
        <end position="400"/>
    </location>
</feature>
<evidence type="ECO:0000256" key="1">
    <source>
        <dbReference type="ARBA" id="ARBA00023157"/>
    </source>
</evidence>
<feature type="region of interest" description="Disordered" evidence="3">
    <location>
        <begin position="1123"/>
        <end position="1153"/>
    </location>
</feature>
<evidence type="ECO:0000259" key="6">
    <source>
        <dbReference type="PROSITE" id="PS50022"/>
    </source>
</evidence>
<dbReference type="PROSITE" id="PS51233">
    <property type="entry name" value="VWFD"/>
    <property type="match status" value="1"/>
</dbReference>
<feature type="compositionally biased region" description="Pro residues" evidence="3">
    <location>
        <begin position="727"/>
        <end position="737"/>
    </location>
</feature>
<dbReference type="PROSITE" id="PS00022">
    <property type="entry name" value="EGF_1"/>
    <property type="match status" value="3"/>
</dbReference>
<feature type="disulfide bond" evidence="2">
    <location>
        <begin position="212"/>
        <end position="221"/>
    </location>
</feature>
<organism evidence="9 10">
    <name type="scientific">Lingula anatina</name>
    <name type="common">Brachiopod</name>
    <name type="synonym">Lingula unguis</name>
    <dbReference type="NCBI Taxonomy" id="7574"/>
    <lineage>
        <taxon>Eukaryota</taxon>
        <taxon>Metazoa</taxon>
        <taxon>Spiralia</taxon>
        <taxon>Lophotrochozoa</taxon>
        <taxon>Brachiopoda</taxon>
        <taxon>Linguliformea</taxon>
        <taxon>Lingulata</taxon>
        <taxon>Lingulida</taxon>
        <taxon>Linguloidea</taxon>
        <taxon>Lingulidae</taxon>
        <taxon>Lingula</taxon>
    </lineage>
</organism>
<evidence type="ECO:0000256" key="3">
    <source>
        <dbReference type="SAM" id="MobiDB-lite"/>
    </source>
</evidence>
<dbReference type="SUPFAM" id="SSF49785">
    <property type="entry name" value="Galactose-binding domain-like"/>
    <property type="match status" value="2"/>
</dbReference>
<feature type="disulfide bond" evidence="2">
    <location>
        <begin position="408"/>
        <end position="417"/>
    </location>
</feature>
<dbReference type="InterPro" id="IPR000742">
    <property type="entry name" value="EGF"/>
</dbReference>
<dbReference type="PROSITE" id="PS01186">
    <property type="entry name" value="EGF_2"/>
    <property type="match status" value="2"/>
</dbReference>
<keyword evidence="5" id="KW-0732">Signal</keyword>
<feature type="compositionally biased region" description="Polar residues" evidence="3">
    <location>
        <begin position="1490"/>
        <end position="1517"/>
    </location>
</feature>
<dbReference type="RefSeq" id="XP_013398006.1">
    <property type="nucleotide sequence ID" value="XM_013542552.1"/>
</dbReference>
<protein>
    <submittedName>
        <fullName evidence="10">Mucin-17</fullName>
    </submittedName>
</protein>
<keyword evidence="4" id="KW-0812">Transmembrane</keyword>
<evidence type="ECO:0000313" key="9">
    <source>
        <dbReference type="Proteomes" id="UP000085678"/>
    </source>
</evidence>
<feature type="compositionally biased region" description="Low complexity" evidence="3">
    <location>
        <begin position="738"/>
        <end position="754"/>
    </location>
</feature>
<feature type="domain" description="EGF-like" evidence="7">
    <location>
        <begin position="386"/>
        <end position="418"/>
    </location>
</feature>
<feature type="compositionally biased region" description="Polar residues" evidence="3">
    <location>
        <begin position="832"/>
        <end position="886"/>
    </location>
</feature>
<feature type="domain" description="EGF-like" evidence="7">
    <location>
        <begin position="190"/>
        <end position="222"/>
    </location>
</feature>
<accession>A0A1S3IJE2</accession>
<dbReference type="PROSITE" id="PS50022">
    <property type="entry name" value="FA58C_3"/>
    <property type="match status" value="2"/>
</dbReference>
<feature type="compositionally biased region" description="Polar residues" evidence="3">
    <location>
        <begin position="1421"/>
        <end position="1444"/>
    </location>
</feature>
<dbReference type="SUPFAM" id="SSF49899">
    <property type="entry name" value="Concanavalin A-like lectins/glucanases"/>
    <property type="match status" value="2"/>
</dbReference>
<feature type="compositionally biased region" description="Polar residues" evidence="3">
    <location>
        <begin position="927"/>
        <end position="936"/>
    </location>
</feature>
<keyword evidence="4" id="KW-1133">Transmembrane helix</keyword>
<feature type="compositionally biased region" description="Low complexity" evidence="3">
    <location>
        <begin position="1241"/>
        <end position="1252"/>
    </location>
</feature>
<feature type="compositionally biased region" description="Polar residues" evidence="3">
    <location>
        <begin position="1137"/>
        <end position="1146"/>
    </location>
</feature>
<evidence type="ECO:0000256" key="2">
    <source>
        <dbReference type="PROSITE-ProRule" id="PRU00076"/>
    </source>
</evidence>
<dbReference type="SMART" id="SM00231">
    <property type="entry name" value="FA58C"/>
    <property type="match status" value="2"/>
</dbReference>
<feature type="signal peptide" evidence="5">
    <location>
        <begin position="1"/>
        <end position="30"/>
    </location>
</feature>
<feature type="region of interest" description="Disordered" evidence="3">
    <location>
        <begin position="1241"/>
        <end position="1304"/>
    </location>
</feature>
<keyword evidence="1 2" id="KW-1015">Disulfide bond</keyword>
<dbReference type="InterPro" id="IPR013320">
    <property type="entry name" value="ConA-like_dom_sf"/>
</dbReference>
<dbReference type="CDD" id="cd00054">
    <property type="entry name" value="EGF_CA"/>
    <property type="match status" value="2"/>
</dbReference>
<feature type="domain" description="VWFD" evidence="8">
    <location>
        <begin position="2075"/>
        <end position="2274"/>
    </location>
</feature>
<feature type="transmembrane region" description="Helical" evidence="4">
    <location>
        <begin position="2679"/>
        <end position="2702"/>
    </location>
</feature>
<feature type="compositionally biased region" description="Low complexity" evidence="3">
    <location>
        <begin position="769"/>
        <end position="813"/>
    </location>
</feature>
<dbReference type="GeneID" id="106164581"/>
<dbReference type="STRING" id="7574.A0A1S3IJE2"/>
<keyword evidence="2" id="KW-0245">EGF-like domain</keyword>
<dbReference type="KEGG" id="lak:106164581"/>
<feature type="region of interest" description="Disordered" evidence="3">
    <location>
        <begin position="1490"/>
        <end position="1544"/>
    </location>
</feature>
<dbReference type="Proteomes" id="UP000085678">
    <property type="component" value="Unplaced"/>
</dbReference>
<feature type="compositionally biased region" description="Polar residues" evidence="3">
    <location>
        <begin position="963"/>
        <end position="999"/>
    </location>
</feature>
<feature type="domain" description="F5/8 type C" evidence="6">
    <location>
        <begin position="228"/>
        <end position="384"/>
    </location>
</feature>
<feature type="region of interest" description="Disordered" evidence="3">
    <location>
        <begin position="1778"/>
        <end position="1806"/>
    </location>
</feature>
<dbReference type="Pfam" id="PF26129">
    <property type="entry name" value="Vwde"/>
    <property type="match status" value="1"/>
</dbReference>
<dbReference type="SMART" id="SM00216">
    <property type="entry name" value="VWD"/>
    <property type="match status" value="1"/>
</dbReference>
<sequence length="2771" mass="300188">MRMGTSSHRLRGRNNTLCIILAVLIIGTSAQTCDQPLGLQDKRIKSSQITVSSTAANSDKEYVRFGCCDGMTIGGWCPATAAQGEWVQVNFDTPTLITAIQISHPATVDNTRYPTDYLKTYSIKYAVPGSNGTLTDLLEGNQPAIVEGTFNRSLAYKTDIGYLTVDSIRIQVVSFEQQPCFRMELFGCDPYDICPLGCENGGYCNGPNRCQCPFGFYGDRCEHSSLNCNTALGMGDGSIRLNQITASSTAADSRLEYARYGCCDNAGTPVGGWCPATNAKTEYLQVALDKPMRISAIGSRHPGRDDQSTYQTTYLKSYRVRYHVPQTAMWKYYGDYRGAAVFPAAYNDSLSYTIGITPFVTDRIQLYVEDFKNRPCSQFEFFGCDPTNLCSVPCKNGGSCKGPNQCSCPKGFGGAQCQLTPSTVVTQKCVFQNIIGTTLVSTSFNLTVIGNPVLLGNTLQLNGQNQAIQMPRKSRECLGNLNRCTTGLTIGLNVKFQTLTPNAVIISSADLTNPASNGITLLTVSNGLSLNVRTSSLDCTANSQPNILTVNQEVKLEVSFDQQTGVQLYMNNRVVAETKASECQTRRNLNPVSQPITIGGPVTPSGAYATIEVRGLTYWYVSRPNLVNIGLINDTAKGNLSTTTTSPITTEHTLTQEYDLTTLVVPTGTTFIAATQDVHVTTQAIVAPDTNDTKGPDATTEAVGTPETNVTQGLDFTSDAVKKTTPKPTPPQSPPTVNPNSNSTTTLPSTSTSVIRSTPIPKSPPTLEPKTNGTATPTTPFTLNPKSTPKYKTPPTSDPKTNSSSTPKNPSTTFLSIGSETPTPASPATSDPKFNTTSIPKFPSTTAQKTSNTPKVITPPTSDPKTNSTTTLKFPSTSDPKGSVTPTMKFPPTSVPKFNTSTTFKVPLRSDPNGSTTPVPKIPPTSDLKSNSTTTLKYPPTSDSSSKTTPSPKIPPISDSKTTLKFPSTSNPKISSTPTAAVPPTSHSTSTPILKTPSTMGPKFSVTPTQKTPNPLKPTSLIVSVPPVKENATSPSERNVTLGENTQTVDVTTSSYQEKATATPTVEMPDYNNTQEELVTMPTSSFHETTELERTTRFAEVSEPKVTGEVDITTQDILVSQTVSEESTPVADKTGPVTPTTSFVTKSSDKTTKNSLKITTTKTSTSPFKLEYTTVPFVTKPETTEEEKMPTAPYLFNTTATQTVKIPTHNYTQEELVTVPTRSDSETTLEATKEVVEVTVSDKTSKVTSSSKMPPTLNPKTTSHKIPETTITPRESSKSTQKPLNPLKPTTGTNKPPTGKGNITLPAEQNVTMVKTTGMEGASTPSFQVNFTQAIGVTTPAVKPTTAIDKTDKLTSTTISSTPVSTKNTEKSTATPYKLKTTTVKSTGVLQNATMPLQTVKTTEKTTVVEYQTTAIFLSTSTPKDAKSSTSNPNSLHSTESSTPALPKTKLPLQTTESTKVLHTTTARLELSTHTVKDVSDSVTTALKKTTPISETSSQGTVSGSTPATTLNVTKTDSPFHKTDTPESTTMPTERPVTTTTTKPTTVNPLKTIFVDFNTLVTDKILTTTDFNAQLTGTPLVDNTTDKGPAIKLTTDTVCINMGRPSTCLGDVENCTEGLTISFQIKCEQLAENTYILSSGGELPDSYGVAVVYRFGRMQFMLTTSDSSWFGSAPLSTQCQWSRYDLTWKNDTGLAVYQNEILVAEQKQPTPRGQGSYEREPISIGCSSNPKNTTKPKSVWMKNLNFWLTTRTILVREGIIACHSHHFFVLLVTTIPPSTTSTTTKPTTTTTPEPTTTTPWLKTSPGTCPAGCQPIGTTGFPTLPKSPTLDATDSKAPKMLFYCNIPRTSEANVNYFVEWYVNGKVVKNEWVQSTVDRAVLDPVADKQFCFGQGVYCSVRARYTGVCSGPISPPLYSNRFVPSIKLVTQGTIKLREGGEEKNIVLQTNAPPYLLCDRTASIPGDKMCSVSIETGLMQSTRDLRCGDRKTHISQAVFRWLGGNSAAAAYCGLDVSGTKWSENIVIPVKAKADGRYDYKQERLVTVALKTVCGQKIAQKVLTTETKLKVEVTDGDRRAACSSTNDPHMSTFDRRRYNNFYEGEFVLYRHKELPYAVHAFYKKCHRATCNCGVGVKSGDDVIMIDRCQGLKTKRTKKSKKSKRSKYSRGTTYPVQVNIYKNGELTPGTRIFSTNRGQSYEIHMPHGTYVTVQIHGSMYINIVVTPSASDFQRVEGLCGNYDGSSRNDLVKRDGSTENTRSIYPNDFSKSWRVLAGESIYTGVAATRAKGQNNGAIYCDCILGLAPRCGYSFDIETCDVRTRGTEVTRTFLRNAKPARPARYRGKRQAVENAPQIDYPTPPTFDLTFNPDPPSWPAAGMTEQEATEFCKAEIADNAFAAKCNLLTEKNSTEDVEDCVSDILATNSTDYVAQQQEAIKGQCMTELQRDSALSGDNPNPGNLSINVTELTENLCPGNCSGNGTCVEGQCQCNSGLGGADCSTDLDAPPLVAGIPGDGLCDVRTGTCNSSEVYGESFVDSDTLKCMVQEVQVTETDTNVVGEIEVVAATFLNTYMVNCQLPKIASYHIQISNYGLNPSVDKVLFLPYNGICHTCDVVTNDTTAATCKRNDLSCIIDGECYAPDDINPDDECMLCRPESPDFWSVDLACRKRKAAGNSAEGGLTKVDIGVIAAAAGFIVAVMIIGFTYLWCRKNAQMKQKKSAYEQSIHRSEEPSHVYENKSYGHLTPEGGSHTGRYDFVPDGPGEEPCKLIRKNQIKKI</sequence>
<proteinExistence type="predicted"/>
<evidence type="ECO:0000259" key="7">
    <source>
        <dbReference type="PROSITE" id="PS50026"/>
    </source>
</evidence>
<comment type="caution">
    <text evidence="2">Lacks conserved residue(s) required for the propagation of feature annotation.</text>
</comment>
<dbReference type="Gene3D" id="2.10.25.10">
    <property type="entry name" value="Laminin"/>
    <property type="match status" value="3"/>
</dbReference>
<dbReference type="InterPro" id="IPR001846">
    <property type="entry name" value="VWF_type-D"/>
</dbReference>
<feature type="region of interest" description="Disordered" evidence="3">
    <location>
        <begin position="2735"/>
        <end position="2759"/>
    </location>
</feature>
<feature type="compositionally biased region" description="Low complexity" evidence="3">
    <location>
        <begin position="821"/>
        <end position="830"/>
    </location>
</feature>
<feature type="compositionally biased region" description="Polar residues" evidence="3">
    <location>
        <begin position="706"/>
        <end position="715"/>
    </location>
</feature>
<feature type="disulfide bond" evidence="2">
    <location>
        <begin position="194"/>
        <end position="204"/>
    </location>
</feature>
<keyword evidence="4" id="KW-0472">Membrane</keyword>
<dbReference type="OrthoDB" id="6126170at2759"/>
<dbReference type="PANTHER" id="PTHR24543">
    <property type="entry name" value="MULTICOPPER OXIDASE-RELATED"/>
    <property type="match status" value="1"/>
</dbReference>
<feature type="region of interest" description="Disordered" evidence="3">
    <location>
        <begin position="1707"/>
        <end position="1728"/>
    </location>
</feature>
<dbReference type="InterPro" id="IPR058727">
    <property type="entry name" value="Helical_Vwde"/>
</dbReference>
<dbReference type="Gene3D" id="2.60.120.260">
    <property type="entry name" value="Galactose-binding domain-like"/>
    <property type="match status" value="2"/>
</dbReference>